<evidence type="ECO:0000313" key="1">
    <source>
        <dbReference type="EMBL" id="GMM34167.1"/>
    </source>
</evidence>
<dbReference type="EMBL" id="BTFZ01000002">
    <property type="protein sequence ID" value="GMM34167.1"/>
    <property type="molecule type" value="Genomic_DNA"/>
</dbReference>
<gene>
    <name evidence="1" type="ORF">DASC09_014920</name>
</gene>
<organism evidence="1 2">
    <name type="scientific">Saccharomycopsis crataegensis</name>
    <dbReference type="NCBI Taxonomy" id="43959"/>
    <lineage>
        <taxon>Eukaryota</taxon>
        <taxon>Fungi</taxon>
        <taxon>Dikarya</taxon>
        <taxon>Ascomycota</taxon>
        <taxon>Saccharomycotina</taxon>
        <taxon>Saccharomycetes</taxon>
        <taxon>Saccharomycopsidaceae</taxon>
        <taxon>Saccharomycopsis</taxon>
    </lineage>
</organism>
<evidence type="ECO:0000313" key="2">
    <source>
        <dbReference type="Proteomes" id="UP001360560"/>
    </source>
</evidence>
<dbReference type="RefSeq" id="XP_064851167.1">
    <property type="nucleotide sequence ID" value="XM_064995095.1"/>
</dbReference>
<reference evidence="1 2" key="1">
    <citation type="journal article" date="2023" name="Elife">
        <title>Identification of key yeast species and microbe-microbe interactions impacting larval growth of Drosophila in the wild.</title>
        <authorList>
            <person name="Mure A."/>
            <person name="Sugiura Y."/>
            <person name="Maeda R."/>
            <person name="Honda K."/>
            <person name="Sakurai N."/>
            <person name="Takahashi Y."/>
            <person name="Watada M."/>
            <person name="Katoh T."/>
            <person name="Gotoh A."/>
            <person name="Gotoh Y."/>
            <person name="Taniguchi I."/>
            <person name="Nakamura K."/>
            <person name="Hayashi T."/>
            <person name="Katayama T."/>
            <person name="Uemura T."/>
            <person name="Hattori Y."/>
        </authorList>
    </citation>
    <scope>NUCLEOTIDE SEQUENCE [LARGE SCALE GENOMIC DNA]</scope>
    <source>
        <strain evidence="1 2">SC-9</strain>
    </source>
</reference>
<proteinExistence type="predicted"/>
<dbReference type="GeneID" id="90072146"/>
<protein>
    <submittedName>
        <fullName evidence="1">Uncharacterized protein</fullName>
    </submittedName>
</protein>
<dbReference type="Proteomes" id="UP001360560">
    <property type="component" value="Unassembled WGS sequence"/>
</dbReference>
<accession>A0AAV5QHA5</accession>
<name>A0AAV5QHA5_9ASCO</name>
<keyword evidence="2" id="KW-1185">Reference proteome</keyword>
<comment type="caution">
    <text evidence="1">The sequence shown here is derived from an EMBL/GenBank/DDBJ whole genome shotgun (WGS) entry which is preliminary data.</text>
</comment>
<sequence length="1057" mass="121849">MELNCTTQINTTLLEMNIARMFPDTQGLRPSLRYFIKLSLKKDYPVIADQLSQLVNSEATDVEIITSVIGTLFELYGIDPCPSIAALINSNLLSEIVVGLNQLPLNDKQGILSIEYSMMLFEILHDNFAVNERNLLIRYDGLGAYIWEIIAKGDFNLANKCKKVFNLYCGNSIYQLDSLDEWIIETFIIPALQSCSNVRLVSFSLQFLARLHSVIYPSEKILMLIGDLLKPTNLKPASSPLSASFGILKKQKKKSIDFNPDPIIVETLLYFTVLFAGHKSSIPELEKAESIINLSYNIVDILSKIDASFEVHYYIQLCLSSFFIIKPNFDARAFHKLWGSNILMIHRLLAEYKIQKAPEDRVGQYDKDILVVSNFKFFYQCAISANSALPIITTNEDFVAFKNLIQYILDHWEAANITSKNASQALIDLVVFCIEKVKKDKSADLLNKLSAVLMGSNSEVKEPILEFLTEDAYRHMETRFIQFMDAGCYSDYIIQKVQNTKSKIEKSNYNNSVMTESDEREFMFIGKLLIKNLGKPKSISKIYNILSAGDYFGYFMSRITEIHSSDVNCLICLLIELTHIHLFPNEDDYAYFSALFDDSSDMTKRNIMILIVNSAAYSKISDPIINYPMFLMKIYSLAMASENATLQVRVYRFFRTLIKHVTTEKKEILSEILREWDFFYIMIISVLEDPTSILQLEAIDVLRYIFEQGFFQEEVDNSNVLFTVVNIFHSKPKYRYDIMKMFYGFCYSKNIDSTQKERHLLEANFFLIIKDYIEFFRGEILEKENFTDNSPILRLFFLNVGYICVKFSDFNKKLTSEQHQDLFRISLKMLKSSPNTVLSQIGIEYITQLVRALDFCQLFSMDNGAQNDEFCCVIGNIFSDILKDQKHPRRDNIIKDICCISEIYVSKDCSRVKNLRASYYLLEPMLRLMNEGDTLGLQVSNEMWAFFAGIIDSGETPEILTSFFDKLRMLVPSYGSIIMNLYLAAEQSNPLNVILFSWNVVIKYPNSMYAKCIFNDFGFNEVIYALRERFQGDVTSLERLSVIENSRIHSTKRKIFL</sequence>
<dbReference type="AlphaFoldDB" id="A0AAV5QHA5"/>